<reference evidence="4" key="1">
    <citation type="journal article" date="2022" name="bioRxiv">
        <title>Thiovibrio frasassiensisgen. nov., sp. nov., an autotrophic, elemental sulfur disproportionating bacterium isolated from sulfidic karst sediment, and proposal of Thiovibrionaceae fam. nov.</title>
        <authorList>
            <person name="Aronson H."/>
            <person name="Thomas C."/>
            <person name="Bhattacharyya M."/>
            <person name="Eckstein S."/>
            <person name="Jensen S."/>
            <person name="Barco R."/>
            <person name="Macalady J."/>
            <person name="Amend J."/>
        </authorList>
    </citation>
    <scope>NUCLEOTIDE SEQUENCE</scope>
    <source>
        <strain evidence="4">RS19-109</strain>
    </source>
</reference>
<dbReference type="AlphaFoldDB" id="A0A9X4RM14"/>
<dbReference type="Gene3D" id="2.40.50.100">
    <property type="match status" value="1"/>
</dbReference>
<keyword evidence="5" id="KW-1185">Reference proteome</keyword>
<evidence type="ECO:0000256" key="1">
    <source>
        <dbReference type="ARBA" id="ARBA00009477"/>
    </source>
</evidence>
<proteinExistence type="inferred from homology"/>
<gene>
    <name evidence="4" type="ORF">OLX77_06945</name>
</gene>
<dbReference type="Pfam" id="PF25876">
    <property type="entry name" value="HH_MFP_RND"/>
    <property type="match status" value="1"/>
</dbReference>
<dbReference type="NCBIfam" id="TIGR01730">
    <property type="entry name" value="RND_mfp"/>
    <property type="match status" value="1"/>
</dbReference>
<dbReference type="PANTHER" id="PTHR30469">
    <property type="entry name" value="MULTIDRUG RESISTANCE PROTEIN MDTA"/>
    <property type="match status" value="1"/>
</dbReference>
<name>A0A9X4RM14_9BACT</name>
<dbReference type="FunFam" id="2.40.30.170:FF:000010">
    <property type="entry name" value="Efflux RND transporter periplasmic adaptor subunit"/>
    <property type="match status" value="1"/>
</dbReference>
<accession>A0A9X4RM14</accession>
<evidence type="ECO:0000259" key="2">
    <source>
        <dbReference type="Pfam" id="PF25876"/>
    </source>
</evidence>
<evidence type="ECO:0000313" key="4">
    <source>
        <dbReference type="EMBL" id="MDG4475895.1"/>
    </source>
</evidence>
<dbReference type="InterPro" id="IPR058624">
    <property type="entry name" value="MdtA-like_HH"/>
</dbReference>
<dbReference type="Proteomes" id="UP001154240">
    <property type="component" value="Unassembled WGS sequence"/>
</dbReference>
<dbReference type="Gene3D" id="1.10.287.470">
    <property type="entry name" value="Helix hairpin bin"/>
    <property type="match status" value="1"/>
</dbReference>
<dbReference type="Pfam" id="PF25954">
    <property type="entry name" value="Beta-barrel_RND_2"/>
    <property type="match status" value="1"/>
</dbReference>
<dbReference type="SUPFAM" id="SSF111369">
    <property type="entry name" value="HlyD-like secretion proteins"/>
    <property type="match status" value="1"/>
</dbReference>
<organism evidence="4 5">
    <name type="scientific">Thiovibrio frasassiensis</name>
    <dbReference type="NCBI Taxonomy" id="2984131"/>
    <lineage>
        <taxon>Bacteria</taxon>
        <taxon>Pseudomonadati</taxon>
        <taxon>Thermodesulfobacteriota</taxon>
        <taxon>Desulfobulbia</taxon>
        <taxon>Desulfobulbales</taxon>
        <taxon>Thiovibrionaceae</taxon>
        <taxon>Thiovibrio</taxon>
    </lineage>
</organism>
<dbReference type="GO" id="GO:1990281">
    <property type="term" value="C:efflux pump complex"/>
    <property type="evidence" value="ECO:0007669"/>
    <property type="project" value="TreeGrafter"/>
</dbReference>
<evidence type="ECO:0000259" key="3">
    <source>
        <dbReference type="Pfam" id="PF25954"/>
    </source>
</evidence>
<evidence type="ECO:0000313" key="5">
    <source>
        <dbReference type="Proteomes" id="UP001154240"/>
    </source>
</evidence>
<dbReference type="RefSeq" id="WP_307632869.1">
    <property type="nucleotide sequence ID" value="NZ_JAPHEH010000001.1"/>
</dbReference>
<reference evidence="4" key="2">
    <citation type="submission" date="2022-10" db="EMBL/GenBank/DDBJ databases">
        <authorList>
            <person name="Aronson H.S."/>
        </authorList>
    </citation>
    <scope>NUCLEOTIDE SEQUENCE</scope>
    <source>
        <strain evidence="4">RS19-109</strain>
    </source>
</reference>
<feature type="domain" description="CusB-like beta-barrel" evidence="3">
    <location>
        <begin position="201"/>
        <end position="273"/>
    </location>
</feature>
<sequence length="376" mass="39987">MKKRILLSILGLLLVIGLLAGIKGLQIFKMVGKKNSFVPPPETVTTAKAHSESWERTLSAVGSLEAAQGVTVAAELPGKVSRIDLTPGTWIQTGSLLLQQDTSSEEAQLKAAEAQAALAKVNFERLRQLIETHAVSQAAYDEGEAKLREAAAQADTIRATIAKKTIRAPFSGRLGIRLVNLGQILKEGDPIVSLQAMDPIFINFMLPQQDLARIQPGLAVRITSDALPGEAIAAKITAINPQADSATRNVRVQATAANKDERLHPGMFASVAVVLPGKNQVVALPATAILPAPYGDSVFVVEERKDEKTGTSGLAVRQQFVRIGEKRGDFVAIVSGLDKGATVVSSGVFKLRNGQSVVVDNTLTPKFSLTPKPNNS</sequence>
<dbReference type="Gene3D" id="2.40.420.20">
    <property type="match status" value="1"/>
</dbReference>
<dbReference type="InterPro" id="IPR058792">
    <property type="entry name" value="Beta-barrel_RND_2"/>
</dbReference>
<dbReference type="Gene3D" id="2.40.30.170">
    <property type="match status" value="1"/>
</dbReference>
<dbReference type="EMBL" id="JAPHEH010000001">
    <property type="protein sequence ID" value="MDG4475895.1"/>
    <property type="molecule type" value="Genomic_DNA"/>
</dbReference>
<dbReference type="GO" id="GO:0015562">
    <property type="term" value="F:efflux transmembrane transporter activity"/>
    <property type="evidence" value="ECO:0007669"/>
    <property type="project" value="TreeGrafter"/>
</dbReference>
<feature type="domain" description="Multidrug resistance protein MdtA-like alpha-helical hairpin" evidence="2">
    <location>
        <begin position="104"/>
        <end position="163"/>
    </location>
</feature>
<comment type="similarity">
    <text evidence="1">Belongs to the membrane fusion protein (MFP) (TC 8.A.1) family.</text>
</comment>
<dbReference type="InterPro" id="IPR006143">
    <property type="entry name" value="RND_pump_MFP"/>
</dbReference>
<dbReference type="PANTHER" id="PTHR30469:SF11">
    <property type="entry name" value="BLL4320 PROTEIN"/>
    <property type="match status" value="1"/>
</dbReference>
<protein>
    <submittedName>
        <fullName evidence="4">Efflux RND transporter periplasmic adaptor subunit</fullName>
    </submittedName>
</protein>
<comment type="caution">
    <text evidence="4">The sequence shown here is derived from an EMBL/GenBank/DDBJ whole genome shotgun (WGS) entry which is preliminary data.</text>
</comment>